<dbReference type="Gene3D" id="1.10.10.60">
    <property type="entry name" value="Homeodomain-like"/>
    <property type="match status" value="1"/>
</dbReference>
<accession>A0A101NII5</accession>
<evidence type="ECO:0000313" key="3">
    <source>
        <dbReference type="Proteomes" id="UP000053127"/>
    </source>
</evidence>
<keyword evidence="3" id="KW-1185">Reference proteome</keyword>
<dbReference type="EMBL" id="LMWN01000134">
    <property type="protein sequence ID" value="KUM93629.1"/>
    <property type="molecule type" value="Genomic_DNA"/>
</dbReference>
<comment type="caution">
    <text evidence="2">The sequence shown here is derived from an EMBL/GenBank/DDBJ whole genome shotgun (WGS) entry which is preliminary data.</text>
</comment>
<dbReference type="InterPro" id="IPR009057">
    <property type="entry name" value="Homeodomain-like_sf"/>
</dbReference>
<dbReference type="GO" id="GO:0004803">
    <property type="term" value="F:transposase activity"/>
    <property type="evidence" value="ECO:0007669"/>
    <property type="project" value="InterPro"/>
</dbReference>
<dbReference type="InterPro" id="IPR051839">
    <property type="entry name" value="RD_transcriptional_regulator"/>
</dbReference>
<evidence type="ECO:0000256" key="1">
    <source>
        <dbReference type="SAM" id="MobiDB-lite"/>
    </source>
</evidence>
<dbReference type="PANTHER" id="PTHR33215">
    <property type="entry name" value="PROTEIN DISTAL ANTENNA"/>
    <property type="match status" value="1"/>
</dbReference>
<dbReference type="GO" id="GO:0006313">
    <property type="term" value="P:DNA transposition"/>
    <property type="evidence" value="ECO:0007669"/>
    <property type="project" value="InterPro"/>
</dbReference>
<feature type="region of interest" description="Disordered" evidence="1">
    <location>
        <begin position="42"/>
        <end position="61"/>
    </location>
</feature>
<protein>
    <submittedName>
        <fullName evidence="2">Transposase</fullName>
    </submittedName>
</protein>
<dbReference type="InterPro" id="IPR002514">
    <property type="entry name" value="Transposase_8"/>
</dbReference>
<sequence>MPRPYPPEFRARAIALIRAGKKAKQTVVELGIHPVTLSKWLRQDDIDNGRRPGTPSSESAELRAARRRIHELETELAIVRQAAKFLGEDKPAPKGSPR</sequence>
<dbReference type="PANTHER" id="PTHR33215:SF13">
    <property type="entry name" value="PROTEIN DISTAL ANTENNA"/>
    <property type="match status" value="1"/>
</dbReference>
<dbReference type="Proteomes" id="UP000053127">
    <property type="component" value="Unassembled WGS sequence"/>
</dbReference>
<evidence type="ECO:0000313" key="2">
    <source>
        <dbReference type="EMBL" id="KUM93629.1"/>
    </source>
</evidence>
<organism evidence="2 3">
    <name type="scientific">Streptomyces yokosukanensis</name>
    <dbReference type="NCBI Taxonomy" id="67386"/>
    <lineage>
        <taxon>Bacteria</taxon>
        <taxon>Bacillati</taxon>
        <taxon>Actinomycetota</taxon>
        <taxon>Actinomycetes</taxon>
        <taxon>Kitasatosporales</taxon>
        <taxon>Streptomycetaceae</taxon>
        <taxon>Streptomyces</taxon>
    </lineage>
</organism>
<dbReference type="Pfam" id="PF01527">
    <property type="entry name" value="HTH_Tnp_1"/>
    <property type="match status" value="1"/>
</dbReference>
<dbReference type="STRING" id="67386.AQI95_43800"/>
<reference evidence="2 3" key="1">
    <citation type="submission" date="2015-10" db="EMBL/GenBank/DDBJ databases">
        <title>Draft genome sequence of Streptomyces yokosukanensis DSM 40224, type strain for the species Streptomyces yokosukanensis.</title>
        <authorList>
            <person name="Ruckert C."/>
            <person name="Winkler A."/>
            <person name="Kalinowski J."/>
            <person name="Kampfer P."/>
            <person name="Glaeser S."/>
        </authorList>
    </citation>
    <scope>NUCLEOTIDE SEQUENCE [LARGE SCALE GENOMIC DNA]</scope>
    <source>
        <strain evidence="2 3">DSM 40224</strain>
    </source>
</reference>
<gene>
    <name evidence="2" type="ORF">AQI95_43800</name>
</gene>
<dbReference type="GO" id="GO:0003677">
    <property type="term" value="F:DNA binding"/>
    <property type="evidence" value="ECO:0007669"/>
    <property type="project" value="InterPro"/>
</dbReference>
<proteinExistence type="predicted"/>
<name>A0A101NII5_9ACTN</name>
<dbReference type="AlphaFoldDB" id="A0A101NII5"/>
<dbReference type="SUPFAM" id="SSF46689">
    <property type="entry name" value="Homeodomain-like"/>
    <property type="match status" value="1"/>
</dbReference>